<protein>
    <recommendedName>
        <fullName evidence="3">Transglycosylase SLT domain-containing protein</fullName>
    </recommendedName>
</protein>
<keyword evidence="2" id="KW-1185">Reference proteome</keyword>
<dbReference type="EMBL" id="JABBFW010000011">
    <property type="protein sequence ID" value="NML16536.1"/>
    <property type="molecule type" value="Genomic_DNA"/>
</dbReference>
<evidence type="ECO:0000313" key="2">
    <source>
        <dbReference type="Proteomes" id="UP000574067"/>
    </source>
</evidence>
<evidence type="ECO:0000313" key="1">
    <source>
        <dbReference type="EMBL" id="NML16536.1"/>
    </source>
</evidence>
<reference evidence="1 2" key="1">
    <citation type="submission" date="2020-04" db="EMBL/GenBank/DDBJ databases">
        <title>Azohydromonas sp. isolated from soil.</title>
        <authorList>
            <person name="Dahal R.H."/>
        </authorList>
    </citation>
    <scope>NUCLEOTIDE SEQUENCE [LARGE SCALE GENOMIC DNA]</scope>
    <source>
        <strain evidence="1 2">G-1-1-14</strain>
    </source>
</reference>
<dbReference type="RefSeq" id="WP_169161445.1">
    <property type="nucleotide sequence ID" value="NZ_JABBFW010000011.1"/>
</dbReference>
<evidence type="ECO:0008006" key="3">
    <source>
        <dbReference type="Google" id="ProtNLM"/>
    </source>
</evidence>
<sequence length="159" mass="17405">MASAQQANEFRKGVIKPTLLKIGLWSPAAEELLLGTALKESRLKFRRQIGGGPARGLFQMEPATHDDIWKNFLKFRAKLADQVMGLRSSPGADPIQELTDNDAYAAAMARVHYLRAPAALPPAGDVQAMAAYWKKHYNTVFGAGTAKSYVDAWNEVFGA</sequence>
<accession>A0A848FC70</accession>
<name>A0A848FC70_9BURK</name>
<organism evidence="1 2">
    <name type="scientific">Azohydromonas caseinilytica</name>
    <dbReference type="NCBI Taxonomy" id="2728836"/>
    <lineage>
        <taxon>Bacteria</taxon>
        <taxon>Pseudomonadati</taxon>
        <taxon>Pseudomonadota</taxon>
        <taxon>Betaproteobacteria</taxon>
        <taxon>Burkholderiales</taxon>
        <taxon>Sphaerotilaceae</taxon>
        <taxon>Azohydromonas</taxon>
    </lineage>
</organism>
<gene>
    <name evidence="1" type="ORF">HHL10_16255</name>
</gene>
<comment type="caution">
    <text evidence="1">The sequence shown here is derived from an EMBL/GenBank/DDBJ whole genome shotgun (WGS) entry which is preliminary data.</text>
</comment>
<dbReference type="Proteomes" id="UP000574067">
    <property type="component" value="Unassembled WGS sequence"/>
</dbReference>
<dbReference type="AlphaFoldDB" id="A0A848FC70"/>
<proteinExistence type="predicted"/>